<evidence type="ECO:0000313" key="1">
    <source>
        <dbReference type="EMBL" id="SNV18005.1"/>
    </source>
</evidence>
<dbReference type="AlphaFoldDB" id="A0A239V724"/>
<sequence length="75" mass="8014">MVMVVMRLIRSEPRVLAVRIPQGKVWGVGGDEVSGDGAYCASDGDEEGVHGVGFLVVRWCPSAAALMARVGVRMR</sequence>
<dbReference type="EMBL" id="LT906453">
    <property type="protein sequence ID" value="SNV18005.1"/>
    <property type="molecule type" value="Genomic_DNA"/>
</dbReference>
<reference evidence="1 2" key="1">
    <citation type="submission" date="2017-06" db="EMBL/GenBank/DDBJ databases">
        <authorList>
            <consortium name="Pathogen Informatics"/>
        </authorList>
    </citation>
    <scope>NUCLEOTIDE SEQUENCE [LARGE SCALE GENOMIC DNA]</scope>
    <source>
        <strain evidence="1 2">NCTC13039</strain>
    </source>
</reference>
<dbReference type="KEGG" id="dco:SAMEA4475696_0346"/>
<name>A0A239V724_9MICO</name>
<evidence type="ECO:0000313" key="2">
    <source>
        <dbReference type="Proteomes" id="UP000242637"/>
    </source>
</evidence>
<gene>
    <name evidence="1" type="ORF">SAMEA4475696_00346</name>
</gene>
<protein>
    <submittedName>
        <fullName evidence="1">Uncharacterized protein</fullName>
    </submittedName>
</protein>
<organism evidence="1 2">
    <name type="scientific">Dermatophilus congolensis</name>
    <dbReference type="NCBI Taxonomy" id="1863"/>
    <lineage>
        <taxon>Bacteria</taxon>
        <taxon>Bacillati</taxon>
        <taxon>Actinomycetota</taxon>
        <taxon>Actinomycetes</taxon>
        <taxon>Micrococcales</taxon>
        <taxon>Dermatophilaceae</taxon>
        <taxon>Dermatophilus</taxon>
    </lineage>
</organism>
<accession>A0A239V724</accession>
<keyword evidence="2" id="KW-1185">Reference proteome</keyword>
<proteinExistence type="predicted"/>
<dbReference type="Proteomes" id="UP000242637">
    <property type="component" value="Chromosome 1"/>
</dbReference>